<feature type="transmembrane region" description="Helical" evidence="3">
    <location>
        <begin position="233"/>
        <end position="252"/>
    </location>
</feature>
<protein>
    <recommendedName>
        <fullName evidence="8">Calcium channel YVC1</fullName>
    </recommendedName>
</protein>
<feature type="domain" description="Calcium channel YVC1-like C-terminal transmembrane" evidence="5">
    <location>
        <begin position="239"/>
        <end position="536"/>
    </location>
</feature>
<feature type="transmembrane region" description="Helical" evidence="3">
    <location>
        <begin position="292"/>
        <end position="313"/>
    </location>
</feature>
<feature type="compositionally biased region" description="Basic and acidic residues" evidence="2">
    <location>
        <begin position="618"/>
        <end position="628"/>
    </location>
</feature>
<dbReference type="Pfam" id="PF23317">
    <property type="entry name" value="YVC1_C"/>
    <property type="match status" value="1"/>
</dbReference>
<evidence type="ECO:0000256" key="2">
    <source>
        <dbReference type="SAM" id="MobiDB-lite"/>
    </source>
</evidence>
<evidence type="ECO:0000256" key="1">
    <source>
        <dbReference type="SAM" id="Coils"/>
    </source>
</evidence>
<accession>A0A8H2WG78</accession>
<dbReference type="PANTHER" id="PTHR35859:SF1">
    <property type="entry name" value="NONSELECTIVE CATION CHANNEL PROTEIN"/>
    <property type="match status" value="1"/>
</dbReference>
<feature type="compositionally biased region" description="Polar residues" evidence="2">
    <location>
        <begin position="631"/>
        <end position="645"/>
    </location>
</feature>
<dbReference type="Pfam" id="PF23190">
    <property type="entry name" value="LHD_TRPY1"/>
    <property type="match status" value="1"/>
</dbReference>
<dbReference type="InterPro" id="IPR056337">
    <property type="entry name" value="LHD_YVC1"/>
</dbReference>
<feature type="transmembrane region" description="Helical" evidence="3">
    <location>
        <begin position="325"/>
        <end position="346"/>
    </location>
</feature>
<evidence type="ECO:0000259" key="4">
    <source>
        <dbReference type="Pfam" id="PF23190"/>
    </source>
</evidence>
<dbReference type="EMBL" id="CAJMWS010000122">
    <property type="protein sequence ID" value="CAE6368942.1"/>
    <property type="molecule type" value="Genomic_DNA"/>
</dbReference>
<dbReference type="AlphaFoldDB" id="A0A8H2WG78"/>
<feature type="region of interest" description="Disordered" evidence="2">
    <location>
        <begin position="788"/>
        <end position="818"/>
    </location>
</feature>
<evidence type="ECO:0008006" key="8">
    <source>
        <dbReference type="Google" id="ProtNLM"/>
    </source>
</evidence>
<evidence type="ECO:0000313" key="6">
    <source>
        <dbReference type="EMBL" id="CAE6368942.1"/>
    </source>
</evidence>
<reference evidence="6" key="1">
    <citation type="submission" date="2021-01" db="EMBL/GenBank/DDBJ databases">
        <authorList>
            <person name="Kaushik A."/>
        </authorList>
    </citation>
    <scope>NUCLEOTIDE SEQUENCE</scope>
    <source>
        <strain evidence="6">AG1-1C</strain>
    </source>
</reference>
<gene>
    <name evidence="6" type="ORF">RDB_LOCUS24737</name>
</gene>
<organism evidence="6 7">
    <name type="scientific">Rhizoctonia solani</name>
    <dbReference type="NCBI Taxonomy" id="456999"/>
    <lineage>
        <taxon>Eukaryota</taxon>
        <taxon>Fungi</taxon>
        <taxon>Dikarya</taxon>
        <taxon>Basidiomycota</taxon>
        <taxon>Agaricomycotina</taxon>
        <taxon>Agaricomycetes</taxon>
        <taxon>Cantharellales</taxon>
        <taxon>Ceratobasidiaceae</taxon>
        <taxon>Rhizoctonia</taxon>
    </lineage>
</organism>
<name>A0A8H2WG78_9AGAM</name>
<feature type="domain" description="YVC1 N-terminal linker helical" evidence="4">
    <location>
        <begin position="24"/>
        <end position="203"/>
    </location>
</feature>
<dbReference type="Proteomes" id="UP000663846">
    <property type="component" value="Unassembled WGS sequence"/>
</dbReference>
<dbReference type="InterPro" id="IPR052971">
    <property type="entry name" value="TRP_calcium_channel"/>
</dbReference>
<feature type="transmembrane region" description="Helical" evidence="3">
    <location>
        <begin position="358"/>
        <end position="378"/>
    </location>
</feature>
<keyword evidence="3" id="KW-1133">Transmembrane helix</keyword>
<dbReference type="InterPro" id="IPR056336">
    <property type="entry name" value="YVC1_C"/>
</dbReference>
<evidence type="ECO:0000313" key="7">
    <source>
        <dbReference type="Proteomes" id="UP000663846"/>
    </source>
</evidence>
<keyword evidence="3" id="KW-0812">Transmembrane</keyword>
<evidence type="ECO:0000256" key="3">
    <source>
        <dbReference type="SAM" id="Phobius"/>
    </source>
</evidence>
<sequence>MDSRDVEDEAAPLLTSELMANTPVWPIIHEIKSDVMQYIDTPFSWETLTSTESTYTIVVPLHEKYKSKNNLSVTFCFLLNRVHFLRDQNISTAPLSQTRAALCEILAIRSLRDYADSTLQLATACTTPWPIFAGAPEEVRDFADKNADEFDIRERVGNAIEMAIVGSAKRFIKSSACQKVIDAIYWGHIVYQASSDHSILADTYKLKPIHFYNPHRAPLLNHYRLKVPVIRGVLEYINFVLLFVLFVVALELNEKSAINMPEGLFMIYGLGFVVEKLAAMQEHGIRVYSSNLWNGFDMAFVTVYFSYAGLRLYGIHWDEAWARELGIDILAVVAVIVFPRLAFVTLSNNLMVLSLRSMFTEFAVLMLVAAFCFGADSLSCADFGRKSYTSGPDSSLTGIVTGGSGETHTVRAKLPGGCLTFGSDWTQADSIEHISYACLSNTLLLTVLVSILSHTFSNISNDAAMEAMFRRAVSTIEGVKADAIFSYQPPMNLVALMVMFPSSFILSPRWFHKVNVTMIRITGFPILLAISVYERQKASAEAESVFEQVTNVAERFVTLPRRLKRMTLFEGAVGSSGNVQAIFELDDEFSPSPMIGDSIVWPHQVASSETEPPPLPGEKFKRPERPKLDTIMSTSSAAEGQSTSERTPRPAESDQPEHPHHGIMFRNHNEAVQVNPSRDQAPSGISTQLNNGFLAPIQRRNRRKSTFEPRLLPNRAEAASLNIPPANFTSPLAQLFSPIITEPPDGAFNTPNTTIGQRRALRKSGGEQQHAPGVALFRRRALTGMIGGAGASSSALSTTPGEEKEPSEAAGQTEDDDNWISLQARMNQMEEKLQRIEAMLQQLMNRLE</sequence>
<keyword evidence="3" id="KW-0472">Membrane</keyword>
<feature type="coiled-coil region" evidence="1">
    <location>
        <begin position="819"/>
        <end position="846"/>
    </location>
</feature>
<proteinExistence type="predicted"/>
<evidence type="ECO:0000259" key="5">
    <source>
        <dbReference type="Pfam" id="PF23317"/>
    </source>
</evidence>
<dbReference type="PANTHER" id="PTHR35859">
    <property type="entry name" value="NONSELECTIVE CATION CHANNEL PROTEIN"/>
    <property type="match status" value="1"/>
</dbReference>
<feature type="compositionally biased region" description="Basic and acidic residues" evidence="2">
    <location>
        <begin position="646"/>
        <end position="660"/>
    </location>
</feature>
<feature type="region of interest" description="Disordered" evidence="2">
    <location>
        <begin position="604"/>
        <end position="662"/>
    </location>
</feature>
<keyword evidence="1" id="KW-0175">Coiled coil</keyword>
<comment type="caution">
    <text evidence="6">The sequence shown here is derived from an EMBL/GenBank/DDBJ whole genome shotgun (WGS) entry which is preliminary data.</text>
</comment>